<accession>A0A4Z1NVJ9</accession>
<dbReference type="Proteomes" id="UP000298493">
    <property type="component" value="Unassembled WGS sequence"/>
</dbReference>
<comment type="caution">
    <text evidence="2">The sequence shown here is derived from an EMBL/GenBank/DDBJ whole genome shotgun (WGS) entry which is preliminary data.</text>
</comment>
<feature type="compositionally biased region" description="Basic and acidic residues" evidence="1">
    <location>
        <begin position="1"/>
        <end position="14"/>
    </location>
</feature>
<reference evidence="2 3" key="1">
    <citation type="submission" date="2019-04" db="EMBL/GenBank/DDBJ databases">
        <title>High contiguity whole genome sequence and gene annotation resource for two Venturia nashicola isolates.</title>
        <authorList>
            <person name="Prokchorchik M."/>
            <person name="Won K."/>
            <person name="Lee Y."/>
            <person name="Choi E.D."/>
            <person name="Segonzac C."/>
            <person name="Sohn K.H."/>
        </authorList>
    </citation>
    <scope>NUCLEOTIDE SEQUENCE [LARGE SCALE GENOMIC DNA]</scope>
    <source>
        <strain evidence="2 3">PRI2</strain>
    </source>
</reference>
<proteinExistence type="predicted"/>
<evidence type="ECO:0000313" key="3">
    <source>
        <dbReference type="Proteomes" id="UP000298493"/>
    </source>
</evidence>
<organism evidence="2 3">
    <name type="scientific">Venturia nashicola</name>
    <dbReference type="NCBI Taxonomy" id="86259"/>
    <lineage>
        <taxon>Eukaryota</taxon>
        <taxon>Fungi</taxon>
        <taxon>Dikarya</taxon>
        <taxon>Ascomycota</taxon>
        <taxon>Pezizomycotina</taxon>
        <taxon>Dothideomycetes</taxon>
        <taxon>Pleosporomycetidae</taxon>
        <taxon>Venturiales</taxon>
        <taxon>Venturiaceae</taxon>
        <taxon>Venturia</taxon>
    </lineage>
</organism>
<dbReference type="EMBL" id="SNSC02000021">
    <property type="protein sequence ID" value="TID15077.1"/>
    <property type="molecule type" value="Genomic_DNA"/>
</dbReference>
<keyword evidence="3" id="KW-1185">Reference proteome</keyword>
<feature type="compositionally biased region" description="Low complexity" evidence="1">
    <location>
        <begin position="102"/>
        <end position="118"/>
    </location>
</feature>
<dbReference type="AlphaFoldDB" id="A0A4Z1NVJ9"/>
<gene>
    <name evidence="2" type="ORF">E6O75_ATG08330</name>
</gene>
<evidence type="ECO:0000313" key="2">
    <source>
        <dbReference type="EMBL" id="TID15077.1"/>
    </source>
</evidence>
<name>A0A4Z1NVJ9_9PEZI</name>
<feature type="region of interest" description="Disordered" evidence="1">
    <location>
        <begin position="1"/>
        <end position="35"/>
    </location>
</feature>
<evidence type="ECO:0000256" key="1">
    <source>
        <dbReference type="SAM" id="MobiDB-lite"/>
    </source>
</evidence>
<sequence length="201" mass="22004">MSRSHQSLEGEEAKPVPPPEYEFLRFGGNGSKSADVVSRKLIRSHVMRNYFQEKNKKSSSNDSSATSAGTVNSRDKLKGRWRLGAAEVADGRPPAPRRKSSTKTTTSSSSGGTSRRSSQQVVPVLEDTAEELWNRYNPINDRSSKSNHPMPFQSVPLGPAPTGFCISVSFVSGYCWDGQGGCIFIANDVWIHILSTSTHSR</sequence>
<feature type="region of interest" description="Disordered" evidence="1">
    <location>
        <begin position="50"/>
        <end position="122"/>
    </location>
</feature>
<protein>
    <submittedName>
        <fullName evidence="2">Uncharacterized protein</fullName>
    </submittedName>
</protein>